<reference evidence="2 4" key="2">
    <citation type="submission" date="2020-08" db="EMBL/GenBank/DDBJ databases">
        <title>Genomic Encyclopedia of Type Strains, Phase IV (KMG-IV): sequencing the most valuable type-strain genomes for metagenomic binning, comparative biology and taxonomic classification.</title>
        <authorList>
            <person name="Goeker M."/>
        </authorList>
    </citation>
    <scope>NUCLEOTIDE SEQUENCE [LARGE SCALE GENOMIC DNA]</scope>
    <source>
        <strain evidence="2 4">DSM 103679</strain>
    </source>
</reference>
<accession>A0A840SBH1</accession>
<keyword evidence="1" id="KW-1133">Transmembrane helix</keyword>
<feature type="transmembrane region" description="Helical" evidence="1">
    <location>
        <begin position="6"/>
        <end position="27"/>
    </location>
</feature>
<dbReference type="EMBL" id="JACHFR010000001">
    <property type="protein sequence ID" value="MBB5218135.1"/>
    <property type="molecule type" value="Genomic_DNA"/>
</dbReference>
<gene>
    <name evidence="3" type="ORF">DYE49_06685</name>
    <name evidence="2" type="ORF">HNP77_000479</name>
</gene>
<dbReference type="EMBL" id="CP031517">
    <property type="protein sequence ID" value="QOS40156.1"/>
    <property type="molecule type" value="Genomic_DNA"/>
</dbReference>
<evidence type="ECO:0000313" key="3">
    <source>
        <dbReference type="EMBL" id="QOS40156.1"/>
    </source>
</evidence>
<keyword evidence="4" id="KW-1185">Reference proteome</keyword>
<feature type="transmembrane region" description="Helical" evidence="1">
    <location>
        <begin position="63"/>
        <end position="96"/>
    </location>
</feature>
<dbReference type="Pfam" id="PF05437">
    <property type="entry name" value="AzlD"/>
    <property type="match status" value="1"/>
</dbReference>
<dbReference type="RefSeq" id="WP_184651565.1">
    <property type="nucleotide sequence ID" value="NZ_JACHFR010000001.1"/>
</dbReference>
<proteinExistence type="predicted"/>
<feature type="transmembrane region" description="Helical" evidence="1">
    <location>
        <begin position="39"/>
        <end position="57"/>
    </location>
</feature>
<dbReference type="AlphaFoldDB" id="A0A840SBH1"/>
<evidence type="ECO:0000313" key="5">
    <source>
        <dbReference type="Proteomes" id="UP000593591"/>
    </source>
</evidence>
<reference evidence="3 5" key="1">
    <citation type="submission" date="2018-08" db="EMBL/GenBank/DDBJ databases">
        <title>The first complete genome of Treponema rectale (CHPAT), a commensal spirochete of the bovine rectum.</title>
        <authorList>
            <person name="Staton G.J."/>
            <person name="Clegg S.R."/>
            <person name="Carter S.D."/>
            <person name="Radford A.D."/>
            <person name="Darby A."/>
            <person name="Hall N."/>
            <person name="Birtles R.J."/>
            <person name="Evans N.J."/>
        </authorList>
    </citation>
    <scope>NUCLEOTIDE SEQUENCE [LARGE SCALE GENOMIC DNA]</scope>
    <source>
        <strain evidence="3 5">CHPA</strain>
    </source>
</reference>
<protein>
    <submittedName>
        <fullName evidence="3">AzlD domain-containing protein</fullName>
    </submittedName>
    <submittedName>
        <fullName evidence="2">Branched-subunit amino acid transport protein</fullName>
    </submittedName>
</protein>
<keyword evidence="1" id="KW-0472">Membrane</keyword>
<organism evidence="2 4">
    <name type="scientific">Treponema rectale</name>
    <dbReference type="NCBI Taxonomy" id="744512"/>
    <lineage>
        <taxon>Bacteria</taxon>
        <taxon>Pseudomonadati</taxon>
        <taxon>Spirochaetota</taxon>
        <taxon>Spirochaetia</taxon>
        <taxon>Spirochaetales</taxon>
        <taxon>Treponemataceae</taxon>
        <taxon>Treponema</taxon>
    </lineage>
</organism>
<evidence type="ECO:0000313" key="4">
    <source>
        <dbReference type="Proteomes" id="UP000578697"/>
    </source>
</evidence>
<sequence length="102" mass="11079">MKNNIYVYIMVSAAVTYAIRVLPLLFMRKNVTNTFIKSFLYYVPYVTLSVMTFPAMIEASASLAAGIASFAVGVLLSFLGANLFITAAGSCCALYVLELILC</sequence>
<dbReference type="Proteomes" id="UP000578697">
    <property type="component" value="Unassembled WGS sequence"/>
</dbReference>
<dbReference type="InterPro" id="IPR008407">
    <property type="entry name" value="Brnchd-chn_aa_trnsp_AzlD"/>
</dbReference>
<keyword evidence="1" id="KW-0812">Transmembrane</keyword>
<evidence type="ECO:0000256" key="1">
    <source>
        <dbReference type="SAM" id="Phobius"/>
    </source>
</evidence>
<dbReference type="Proteomes" id="UP000593591">
    <property type="component" value="Chromosome"/>
</dbReference>
<dbReference type="KEGG" id="trc:DYE49_06685"/>
<evidence type="ECO:0000313" key="2">
    <source>
        <dbReference type="EMBL" id="MBB5218135.1"/>
    </source>
</evidence>
<name>A0A840SBH1_9SPIR</name>